<accession>A0A4D9CSC2</accession>
<evidence type="ECO:0000313" key="3">
    <source>
        <dbReference type="Proteomes" id="UP000355283"/>
    </source>
</evidence>
<dbReference type="EMBL" id="SDOX01000166">
    <property type="protein sequence ID" value="TFJ80433.1"/>
    <property type="molecule type" value="Genomic_DNA"/>
</dbReference>
<protein>
    <submittedName>
        <fullName evidence="2">Uncharacterized protein</fullName>
    </submittedName>
</protein>
<feature type="region of interest" description="Disordered" evidence="1">
    <location>
        <begin position="1"/>
        <end position="145"/>
    </location>
</feature>
<dbReference type="Proteomes" id="UP000355283">
    <property type="component" value="Unassembled WGS sequence"/>
</dbReference>
<feature type="compositionally biased region" description="Polar residues" evidence="1">
    <location>
        <begin position="33"/>
        <end position="43"/>
    </location>
</feature>
<feature type="compositionally biased region" description="Basic and acidic residues" evidence="1">
    <location>
        <begin position="1"/>
        <end position="15"/>
    </location>
</feature>
<dbReference type="OrthoDB" id="69901at2759"/>
<evidence type="ECO:0000256" key="1">
    <source>
        <dbReference type="SAM" id="MobiDB-lite"/>
    </source>
</evidence>
<gene>
    <name evidence="2" type="ORF">NSK_008174</name>
</gene>
<comment type="caution">
    <text evidence="2">The sequence shown here is derived from an EMBL/GenBank/DDBJ whole genome shotgun (WGS) entry which is preliminary data.</text>
</comment>
<keyword evidence="3" id="KW-1185">Reference proteome</keyword>
<feature type="compositionally biased region" description="Low complexity" evidence="1">
    <location>
        <begin position="128"/>
        <end position="145"/>
    </location>
</feature>
<feature type="compositionally biased region" description="Basic residues" evidence="1">
    <location>
        <begin position="53"/>
        <end position="65"/>
    </location>
</feature>
<feature type="compositionally biased region" description="Low complexity" evidence="1">
    <location>
        <begin position="90"/>
        <end position="101"/>
    </location>
</feature>
<sequence length="351" mass="38679">MVAEEGKGPEARERVTAFAARRGRSHRDRSCTPALSSEPSLSTDLADVDTKRSLRSRHATGRYRHSSSLSPLTAAWSTSRARGLNPSPSPSSRPSHAAHPAPIEHDGGGKMSPAEKAAWEASIKSDPPRASLSPSPRSSPRPSLDPILLTALATPSSSSSAHRDPIFRYQRPNGSAVSYRVSSLVDYLLATGKFEEPETRLPFTDADLKTLDSLARRAYLGRKSVWEAKYRGREQYTEMNFRRDALMGLERCAGELVTEMLLLVEESDEPEEAEMRLALTLFPLLTDLYRQMLEGEGDSGQGGKGEWARQCLGHWQEFMRGPPNCRTPDRFGLLSIILGFLAQLKRGDGGF</sequence>
<organism evidence="2 3">
    <name type="scientific">Nannochloropsis salina CCMP1776</name>
    <dbReference type="NCBI Taxonomy" id="1027361"/>
    <lineage>
        <taxon>Eukaryota</taxon>
        <taxon>Sar</taxon>
        <taxon>Stramenopiles</taxon>
        <taxon>Ochrophyta</taxon>
        <taxon>Eustigmatophyceae</taxon>
        <taxon>Eustigmatales</taxon>
        <taxon>Monodopsidaceae</taxon>
        <taxon>Microchloropsis</taxon>
        <taxon>Microchloropsis salina</taxon>
    </lineage>
</organism>
<dbReference type="AlphaFoldDB" id="A0A4D9CSC2"/>
<reference evidence="2 3" key="1">
    <citation type="submission" date="2019-01" db="EMBL/GenBank/DDBJ databases">
        <title>Nuclear Genome Assembly of the Microalgal Biofuel strain Nannochloropsis salina CCMP1776.</title>
        <authorList>
            <person name="Hovde B."/>
        </authorList>
    </citation>
    <scope>NUCLEOTIDE SEQUENCE [LARGE SCALE GENOMIC DNA]</scope>
    <source>
        <strain evidence="2 3">CCMP1776</strain>
    </source>
</reference>
<evidence type="ECO:0000313" key="2">
    <source>
        <dbReference type="EMBL" id="TFJ80433.1"/>
    </source>
</evidence>
<name>A0A4D9CSC2_9STRA</name>
<feature type="compositionally biased region" description="Polar residues" evidence="1">
    <location>
        <begin position="66"/>
        <end position="80"/>
    </location>
</feature>
<proteinExistence type="predicted"/>